<keyword evidence="1" id="KW-1133">Transmembrane helix</keyword>
<feature type="transmembrane region" description="Helical" evidence="1">
    <location>
        <begin position="124"/>
        <end position="142"/>
    </location>
</feature>
<feature type="transmembrane region" description="Helical" evidence="1">
    <location>
        <begin position="66"/>
        <end position="85"/>
    </location>
</feature>
<keyword evidence="1" id="KW-0812">Transmembrane</keyword>
<name>A0A645AS15_9ZZZZ</name>
<evidence type="ECO:0000313" key="2">
    <source>
        <dbReference type="EMBL" id="MPM55867.1"/>
    </source>
</evidence>
<dbReference type="AlphaFoldDB" id="A0A645AS15"/>
<reference evidence="2" key="1">
    <citation type="submission" date="2019-08" db="EMBL/GenBank/DDBJ databases">
        <authorList>
            <person name="Kucharzyk K."/>
            <person name="Murdoch R.W."/>
            <person name="Higgins S."/>
            <person name="Loffler F."/>
        </authorList>
    </citation>
    <scope>NUCLEOTIDE SEQUENCE</scope>
</reference>
<dbReference type="PANTHER" id="PTHR37308:SF1">
    <property type="entry name" value="POLYPRENYL-PHOSPHATE TRANSPORTER"/>
    <property type="match status" value="1"/>
</dbReference>
<feature type="transmembrane region" description="Helical" evidence="1">
    <location>
        <begin position="15"/>
        <end position="46"/>
    </location>
</feature>
<feature type="transmembrane region" description="Helical" evidence="1">
    <location>
        <begin position="197"/>
        <end position="219"/>
    </location>
</feature>
<gene>
    <name evidence="2" type="ORF">SDC9_102665</name>
</gene>
<comment type="caution">
    <text evidence="2">The sequence shown here is derived from an EMBL/GenBank/DDBJ whole genome shotgun (WGS) entry which is preliminary data.</text>
</comment>
<accession>A0A645AS15</accession>
<evidence type="ECO:0008006" key="3">
    <source>
        <dbReference type="Google" id="ProtNLM"/>
    </source>
</evidence>
<dbReference type="InterPro" id="IPR007163">
    <property type="entry name" value="VCA0040-like"/>
</dbReference>
<feature type="transmembrane region" description="Helical" evidence="1">
    <location>
        <begin position="91"/>
        <end position="112"/>
    </location>
</feature>
<sequence>MENEKLSGLPAVRKFIVLVVQGAIIGAGAILPGISGGVLCVAFGIYQPMMAILAKPFKNIPRYWRMFIPILIGWIAGFMGLAKIIADLLSVNSAVITSLFIGLIAGTFPSLFKEGAKNGRTKGMWAALVISTLALLTFFYVLKFSSQTTVTPSFGWFVFCGALWGISLIVPGMSSSSVLLMLGLYQPMSAGIASLDMAVVGPFAIGIIGTVVLLARLVNGLFDKHYGIAFYCVIGFVIASTIPIIPLSFTGVGEALICVAAAGAGFAGSLLMDRWSAKHPPKEQENAEAVEKTE</sequence>
<keyword evidence="1" id="KW-0472">Membrane</keyword>
<dbReference type="PANTHER" id="PTHR37308">
    <property type="entry name" value="INTEGRAL MEMBRANE PROTEIN"/>
    <property type="match status" value="1"/>
</dbReference>
<feature type="transmembrane region" description="Helical" evidence="1">
    <location>
        <begin position="154"/>
        <end position="185"/>
    </location>
</feature>
<dbReference type="Pfam" id="PF04018">
    <property type="entry name" value="VCA0040-like"/>
    <property type="match status" value="1"/>
</dbReference>
<evidence type="ECO:0000256" key="1">
    <source>
        <dbReference type="SAM" id="Phobius"/>
    </source>
</evidence>
<proteinExistence type="predicted"/>
<feature type="transmembrane region" description="Helical" evidence="1">
    <location>
        <begin position="225"/>
        <end position="245"/>
    </location>
</feature>
<feature type="transmembrane region" description="Helical" evidence="1">
    <location>
        <begin position="252"/>
        <end position="272"/>
    </location>
</feature>
<organism evidence="2">
    <name type="scientific">bioreactor metagenome</name>
    <dbReference type="NCBI Taxonomy" id="1076179"/>
    <lineage>
        <taxon>unclassified sequences</taxon>
        <taxon>metagenomes</taxon>
        <taxon>ecological metagenomes</taxon>
    </lineage>
</organism>
<dbReference type="EMBL" id="VSSQ01015477">
    <property type="protein sequence ID" value="MPM55867.1"/>
    <property type="molecule type" value="Genomic_DNA"/>
</dbReference>
<protein>
    <recommendedName>
        <fullName evidence="3">DUF368 domain-containing protein</fullName>
    </recommendedName>
</protein>